<feature type="transmembrane region" description="Helical" evidence="7">
    <location>
        <begin position="155"/>
        <end position="174"/>
    </location>
</feature>
<evidence type="ECO:0000256" key="2">
    <source>
        <dbReference type="ARBA" id="ARBA00007430"/>
    </source>
</evidence>
<name>X1A4T7_9ZZZZ</name>
<evidence type="ECO:0000256" key="7">
    <source>
        <dbReference type="SAM" id="Phobius"/>
    </source>
</evidence>
<organism evidence="8">
    <name type="scientific">marine sediment metagenome</name>
    <dbReference type="NCBI Taxonomy" id="412755"/>
    <lineage>
        <taxon>unclassified sequences</taxon>
        <taxon>metagenomes</taxon>
        <taxon>ecological metagenomes</taxon>
    </lineage>
</organism>
<evidence type="ECO:0000256" key="1">
    <source>
        <dbReference type="ARBA" id="ARBA00004651"/>
    </source>
</evidence>
<evidence type="ECO:0008006" key="9">
    <source>
        <dbReference type="Google" id="ProtNLM"/>
    </source>
</evidence>
<dbReference type="EMBL" id="BART01010802">
    <property type="protein sequence ID" value="GAG77140.1"/>
    <property type="molecule type" value="Genomic_DNA"/>
</dbReference>
<keyword evidence="4 7" id="KW-0812">Transmembrane</keyword>
<protein>
    <recommendedName>
        <fullName evidence="9">Polysaccharide biosynthesis protein C-terminal domain-containing protein</fullName>
    </recommendedName>
</protein>
<evidence type="ECO:0000256" key="3">
    <source>
        <dbReference type="ARBA" id="ARBA00022475"/>
    </source>
</evidence>
<comment type="caution">
    <text evidence="8">The sequence shown here is derived from an EMBL/GenBank/DDBJ whole genome shotgun (WGS) entry which is preliminary data.</text>
</comment>
<comment type="similarity">
    <text evidence="2">Belongs to the polysaccharide synthase family.</text>
</comment>
<reference evidence="8" key="1">
    <citation type="journal article" date="2014" name="Front. Microbiol.">
        <title>High frequency of phylogenetically diverse reductive dehalogenase-homologous genes in deep subseafloor sedimentary metagenomes.</title>
        <authorList>
            <person name="Kawai M."/>
            <person name="Futagami T."/>
            <person name="Toyoda A."/>
            <person name="Takaki Y."/>
            <person name="Nishi S."/>
            <person name="Hori S."/>
            <person name="Arai W."/>
            <person name="Tsubouchi T."/>
            <person name="Morono Y."/>
            <person name="Uchiyama I."/>
            <person name="Ito T."/>
            <person name="Fujiyama A."/>
            <person name="Inagaki F."/>
            <person name="Takami H."/>
        </authorList>
    </citation>
    <scope>NUCLEOTIDE SEQUENCE</scope>
    <source>
        <strain evidence="8">Expedition CK06-06</strain>
    </source>
</reference>
<feature type="transmembrane region" description="Helical" evidence="7">
    <location>
        <begin position="39"/>
        <end position="58"/>
    </location>
</feature>
<sequence>VFFRKELEFNKVFIHRFVGISTNFIVAVIAALILRSVWALVLGLLAEKIVSIIVSYVIHPFRPRFSLNLQKAKELFGFGKWILGSSILVFIGEHIDDIFVGRVLSATALGFYQMAYRISNMLETEITQVIAGVAFPAYAKLQDQAIRLQKAYFRIMRLTMAVSIPIAVGMVFLAPEFTMVFLGEKWMSIVIVMQLLAVAGLVKSIISTGNPFGAVHLL</sequence>
<feature type="transmembrane region" description="Helical" evidence="7">
    <location>
        <begin position="186"/>
        <end position="206"/>
    </location>
</feature>
<comment type="subcellular location">
    <subcellularLocation>
        <location evidence="1">Cell membrane</location>
        <topology evidence="1">Multi-pass membrane protein</topology>
    </subcellularLocation>
</comment>
<keyword evidence="5 7" id="KW-1133">Transmembrane helix</keyword>
<dbReference type="PANTHER" id="PTHR30250:SF10">
    <property type="entry name" value="LIPOPOLYSACCHARIDE BIOSYNTHESIS PROTEIN WZXC"/>
    <property type="match status" value="1"/>
</dbReference>
<evidence type="ECO:0000313" key="8">
    <source>
        <dbReference type="EMBL" id="GAG77140.1"/>
    </source>
</evidence>
<gene>
    <name evidence="8" type="ORF">S01H4_23325</name>
</gene>
<evidence type="ECO:0000256" key="4">
    <source>
        <dbReference type="ARBA" id="ARBA00022692"/>
    </source>
</evidence>
<dbReference type="AlphaFoldDB" id="X1A4T7"/>
<dbReference type="PANTHER" id="PTHR30250">
    <property type="entry name" value="PST FAMILY PREDICTED COLANIC ACID TRANSPORTER"/>
    <property type="match status" value="1"/>
</dbReference>
<dbReference type="Pfam" id="PF13440">
    <property type="entry name" value="Polysacc_synt_3"/>
    <property type="match status" value="1"/>
</dbReference>
<accession>X1A4T7</accession>
<evidence type="ECO:0000256" key="6">
    <source>
        <dbReference type="ARBA" id="ARBA00023136"/>
    </source>
</evidence>
<keyword evidence="3" id="KW-1003">Cell membrane</keyword>
<proteinExistence type="inferred from homology"/>
<feature type="transmembrane region" description="Helical" evidence="7">
    <location>
        <begin position="12"/>
        <end position="33"/>
    </location>
</feature>
<dbReference type="GO" id="GO:0005886">
    <property type="term" value="C:plasma membrane"/>
    <property type="evidence" value="ECO:0007669"/>
    <property type="project" value="UniProtKB-SubCell"/>
</dbReference>
<feature type="non-terminal residue" evidence="8">
    <location>
        <position position="1"/>
    </location>
</feature>
<keyword evidence="6 7" id="KW-0472">Membrane</keyword>
<evidence type="ECO:0000256" key="5">
    <source>
        <dbReference type="ARBA" id="ARBA00022989"/>
    </source>
</evidence>
<dbReference type="InterPro" id="IPR050833">
    <property type="entry name" value="Poly_Biosynth_Transport"/>
</dbReference>